<comment type="caution">
    <text evidence="1">The sequence shown here is derived from an EMBL/GenBank/DDBJ whole genome shotgun (WGS) entry which is preliminary data.</text>
</comment>
<reference evidence="1" key="2">
    <citation type="journal article" date="2014" name="ISME J.">
        <title>Microbial stratification in low pH oxic and suboxic macroscopic growths along an acid mine drainage.</title>
        <authorList>
            <person name="Mendez-Garcia C."/>
            <person name="Mesa V."/>
            <person name="Sprenger R.R."/>
            <person name="Richter M."/>
            <person name="Diez M.S."/>
            <person name="Solano J."/>
            <person name="Bargiela R."/>
            <person name="Golyshina O.V."/>
            <person name="Manteca A."/>
            <person name="Ramos J.L."/>
            <person name="Gallego J.R."/>
            <person name="Llorente I."/>
            <person name="Martins Dos Santos V.A."/>
            <person name="Jensen O.N."/>
            <person name="Pelaez A.I."/>
            <person name="Sanchez J."/>
            <person name="Ferrer M."/>
        </authorList>
    </citation>
    <scope>NUCLEOTIDE SEQUENCE</scope>
</reference>
<dbReference type="InterPro" id="IPR000600">
    <property type="entry name" value="ROK"/>
</dbReference>
<dbReference type="EMBL" id="AUZX01011302">
    <property type="protein sequence ID" value="EQD43875.1"/>
    <property type="molecule type" value="Genomic_DNA"/>
</dbReference>
<reference evidence="1" key="1">
    <citation type="submission" date="2013-08" db="EMBL/GenBank/DDBJ databases">
        <authorList>
            <person name="Mendez C."/>
            <person name="Richter M."/>
            <person name="Ferrer M."/>
            <person name="Sanchez J."/>
        </authorList>
    </citation>
    <scope>NUCLEOTIDE SEQUENCE</scope>
</reference>
<accession>T1AP51</accession>
<dbReference type="SUPFAM" id="SSF53067">
    <property type="entry name" value="Actin-like ATPase domain"/>
    <property type="match status" value="1"/>
</dbReference>
<dbReference type="EC" id="2.7.1.55" evidence="1"/>
<evidence type="ECO:0000313" key="1">
    <source>
        <dbReference type="EMBL" id="EQD43875.1"/>
    </source>
</evidence>
<protein>
    <submittedName>
        <fullName evidence="1">ROK family protein</fullName>
        <ecNumber evidence="1">2.7.1.55</ecNumber>
    </submittedName>
</protein>
<dbReference type="InterPro" id="IPR043129">
    <property type="entry name" value="ATPase_NBD"/>
</dbReference>
<dbReference type="InterPro" id="IPR049874">
    <property type="entry name" value="ROK_cs"/>
</dbReference>
<dbReference type="Gene3D" id="3.30.420.40">
    <property type="match status" value="2"/>
</dbReference>
<name>T1AP51_9ZZZZ</name>
<dbReference type="PANTHER" id="PTHR18964">
    <property type="entry name" value="ROK (REPRESSOR, ORF, KINASE) FAMILY"/>
    <property type="match status" value="1"/>
</dbReference>
<gene>
    <name evidence="1" type="ORF">B1A_15404</name>
</gene>
<dbReference type="GO" id="GO:0008787">
    <property type="term" value="F:D-allose kinase activity"/>
    <property type="evidence" value="ECO:0007669"/>
    <property type="project" value="UniProtKB-EC"/>
</dbReference>
<dbReference type="Pfam" id="PF00480">
    <property type="entry name" value="ROK"/>
    <property type="match status" value="1"/>
</dbReference>
<proteinExistence type="predicted"/>
<organism evidence="1">
    <name type="scientific">mine drainage metagenome</name>
    <dbReference type="NCBI Taxonomy" id="410659"/>
    <lineage>
        <taxon>unclassified sequences</taxon>
        <taxon>metagenomes</taxon>
        <taxon>ecological metagenomes</taxon>
    </lineage>
</organism>
<keyword evidence="1" id="KW-0808">Transferase</keyword>
<dbReference type="PROSITE" id="PS01125">
    <property type="entry name" value="ROK"/>
    <property type="match status" value="1"/>
</dbReference>
<dbReference type="AlphaFoldDB" id="T1AP51"/>
<sequence>ANLPGWDNVPLRDRIATALGKPAILENDARAAAYGEYFAGAGKSLNVRSLMMITLGTGVGGGIILDGRLVRGHTGMAGELGHSIVVPDGALCGCGQKGCLEMYTAASRVGQRAVQALHDPEVTSSLRDALAQAGELTARDVEDHARRGDELALNIWNQTCRFLAIAC</sequence>
<dbReference type="PANTHER" id="PTHR18964:SF149">
    <property type="entry name" value="BIFUNCTIONAL UDP-N-ACETYLGLUCOSAMINE 2-EPIMERASE_N-ACETYLMANNOSAMINE KINASE"/>
    <property type="match status" value="1"/>
</dbReference>
<feature type="non-terminal residue" evidence="1">
    <location>
        <position position="1"/>
    </location>
</feature>
<feature type="non-terminal residue" evidence="1">
    <location>
        <position position="167"/>
    </location>
</feature>